<dbReference type="WBParaSite" id="ALUE_0001162801-mRNA-1">
    <property type="protein sequence ID" value="ALUE_0001162801-mRNA-1"/>
    <property type="gene ID" value="ALUE_0001162801"/>
</dbReference>
<sequence length="98" mass="11275">MCKPPSCECMAGRGFRRDAYGNCIPKSQCPRTGVWWWQGLISWRRTHENPSIHVFHIFSTASSIIVICHRRIKCGELYFHIAADATTHTLSIKEIPFL</sequence>
<proteinExistence type="predicted"/>
<protein>
    <submittedName>
        <fullName evidence="2">TIL domain-containing protein</fullName>
    </submittedName>
</protein>
<dbReference type="Proteomes" id="UP000036681">
    <property type="component" value="Unplaced"/>
</dbReference>
<dbReference type="AlphaFoldDB" id="A0A9J2PQ64"/>
<evidence type="ECO:0000313" key="1">
    <source>
        <dbReference type="Proteomes" id="UP000036681"/>
    </source>
</evidence>
<dbReference type="Gene3D" id="2.10.25.10">
    <property type="entry name" value="Laminin"/>
    <property type="match status" value="1"/>
</dbReference>
<accession>A0A9J2PQ64</accession>
<keyword evidence="1" id="KW-1185">Reference proteome</keyword>
<reference evidence="2" key="1">
    <citation type="submission" date="2023-03" db="UniProtKB">
        <authorList>
            <consortium name="WormBaseParasite"/>
        </authorList>
    </citation>
    <scope>IDENTIFICATION</scope>
</reference>
<organism evidence="1 2">
    <name type="scientific">Ascaris lumbricoides</name>
    <name type="common">Giant roundworm</name>
    <dbReference type="NCBI Taxonomy" id="6252"/>
    <lineage>
        <taxon>Eukaryota</taxon>
        <taxon>Metazoa</taxon>
        <taxon>Ecdysozoa</taxon>
        <taxon>Nematoda</taxon>
        <taxon>Chromadorea</taxon>
        <taxon>Rhabditida</taxon>
        <taxon>Spirurina</taxon>
        <taxon>Ascaridomorpha</taxon>
        <taxon>Ascaridoidea</taxon>
        <taxon>Ascarididae</taxon>
        <taxon>Ascaris</taxon>
    </lineage>
</organism>
<evidence type="ECO:0000313" key="2">
    <source>
        <dbReference type="WBParaSite" id="ALUE_0001162801-mRNA-1"/>
    </source>
</evidence>
<name>A0A9J2PQ64_ASCLU</name>